<organism evidence="1 2">
    <name type="scientific">Mesonia algae</name>
    <dbReference type="NCBI Taxonomy" id="213248"/>
    <lineage>
        <taxon>Bacteria</taxon>
        <taxon>Pseudomonadati</taxon>
        <taxon>Bacteroidota</taxon>
        <taxon>Flavobacteriia</taxon>
        <taxon>Flavobacteriales</taxon>
        <taxon>Flavobacteriaceae</taxon>
        <taxon>Mesonia</taxon>
    </lineage>
</organism>
<dbReference type="Proteomes" id="UP000249542">
    <property type="component" value="Unassembled WGS sequence"/>
</dbReference>
<accession>A0A2W7IPQ4</accession>
<dbReference type="AlphaFoldDB" id="A0A2W7IPQ4"/>
<evidence type="ECO:0000313" key="1">
    <source>
        <dbReference type="EMBL" id="PZW41397.1"/>
    </source>
</evidence>
<comment type="caution">
    <text evidence="1">The sequence shown here is derived from an EMBL/GenBank/DDBJ whole genome shotgun (WGS) entry which is preliminary data.</text>
</comment>
<keyword evidence="2" id="KW-1185">Reference proteome</keyword>
<proteinExistence type="predicted"/>
<dbReference type="EMBL" id="QKYV01000003">
    <property type="protein sequence ID" value="PZW41397.1"/>
    <property type="molecule type" value="Genomic_DNA"/>
</dbReference>
<protein>
    <submittedName>
        <fullName evidence="1">Uncharacterized protein</fullName>
    </submittedName>
</protein>
<name>A0A2W7IPQ4_9FLAO</name>
<reference evidence="1 2" key="1">
    <citation type="submission" date="2018-06" db="EMBL/GenBank/DDBJ databases">
        <title>Genomic Encyclopedia of Archaeal and Bacterial Type Strains, Phase II (KMG-II): from individual species to whole genera.</title>
        <authorList>
            <person name="Goeker M."/>
        </authorList>
    </citation>
    <scope>NUCLEOTIDE SEQUENCE [LARGE SCALE GENOMIC DNA]</scope>
    <source>
        <strain evidence="1 2">DSM 15361</strain>
    </source>
</reference>
<gene>
    <name evidence="1" type="ORF">LX95_01070</name>
</gene>
<evidence type="ECO:0000313" key="2">
    <source>
        <dbReference type="Proteomes" id="UP000249542"/>
    </source>
</evidence>
<sequence length="229" mass="26367">MEVSKNTVLIILLVFIHCTGFAQSENSMTNSSIRIPLKKGKKPSTLYEKLIIEPTNLFIQSKPIKNNSPHVQLELNVVENSTKYNTFLWYYEESSGNKKVNYPKAYQNYSFSLEMNKKKVNLVVEKLDFEKTMFIDVGQTAVIGNLEILFKDCIRESSEDINGNQTDAFNSYNVLLAENGEHKTVSFISLDKLVDKELIIEWKNYKILILEDSEKALKLIVNNSLQQKR</sequence>